<keyword evidence="1" id="KW-0175">Coiled coil</keyword>
<organism evidence="4 5">
    <name type="scientific">Testudinibacter aquarius</name>
    <dbReference type="NCBI Taxonomy" id="1524974"/>
    <lineage>
        <taxon>Bacteria</taxon>
        <taxon>Pseudomonadati</taxon>
        <taxon>Pseudomonadota</taxon>
        <taxon>Gammaproteobacteria</taxon>
        <taxon>Pasteurellales</taxon>
        <taxon>Pasteurellaceae</taxon>
        <taxon>Testudinibacter</taxon>
    </lineage>
</organism>
<reference evidence="4 5" key="1">
    <citation type="submission" date="2019-03" db="EMBL/GenBank/DDBJ databases">
        <title>Genomic Encyclopedia of Type Strains, Phase IV (KMG-IV): sequencing the most valuable type-strain genomes for metagenomic binning, comparative biology and taxonomic classification.</title>
        <authorList>
            <person name="Goeker M."/>
        </authorList>
    </citation>
    <scope>NUCLEOTIDE SEQUENCE [LARGE SCALE GENOMIC DNA]</scope>
    <source>
        <strain evidence="4 5">DSM 28140</strain>
    </source>
</reference>
<dbReference type="CDD" id="cd12797">
    <property type="entry name" value="M23_peptidase"/>
    <property type="match status" value="1"/>
</dbReference>
<dbReference type="InterPro" id="IPR011055">
    <property type="entry name" value="Dup_hybrid_motif"/>
</dbReference>
<protein>
    <submittedName>
        <fullName evidence="4">Septal ring factor EnvC (AmiA/AmiB activator)</fullName>
    </submittedName>
</protein>
<dbReference type="GO" id="GO:0004222">
    <property type="term" value="F:metalloendopeptidase activity"/>
    <property type="evidence" value="ECO:0007669"/>
    <property type="project" value="TreeGrafter"/>
</dbReference>
<evidence type="ECO:0000313" key="5">
    <source>
        <dbReference type="Proteomes" id="UP000294619"/>
    </source>
</evidence>
<dbReference type="Proteomes" id="UP000294619">
    <property type="component" value="Unassembled WGS sequence"/>
</dbReference>
<dbReference type="Gene3D" id="2.70.70.10">
    <property type="entry name" value="Glucose Permease (Domain IIA)"/>
    <property type="match status" value="1"/>
</dbReference>
<feature type="region of interest" description="Disordered" evidence="2">
    <location>
        <begin position="187"/>
        <end position="228"/>
    </location>
</feature>
<dbReference type="InterPro" id="IPR016047">
    <property type="entry name" value="M23ase_b-sheet_dom"/>
</dbReference>
<feature type="compositionally biased region" description="Low complexity" evidence="2">
    <location>
        <begin position="187"/>
        <end position="207"/>
    </location>
</feature>
<proteinExistence type="predicted"/>
<evidence type="ECO:0000313" key="4">
    <source>
        <dbReference type="EMBL" id="TCV83357.1"/>
    </source>
</evidence>
<feature type="compositionally biased region" description="Basic and acidic residues" evidence="2">
    <location>
        <begin position="208"/>
        <end position="228"/>
    </location>
</feature>
<sequence length="419" mass="47672">MPVRGVNNARDFFRYAMTLSLSLVLAFVLLGYPESSHANQQDLSKIQQQIKQQQQQLSQQRQEQNRLQQELKKQENSINNVLGELRKTEQDLGSLRQNIRETDRQIARLEKQLAAQKQKLAEQLDSAYRAGLNPSVIEKMLSEKAQESDRMYAYYQQFNRTRSELIESIKQTQISLENQKAEAQQQQKQQQAILNKQKQSQSSLQKTQNERKSTLNKLDRSIKQGENRLDVLKENENSLKRSIAQAEQRAKQREQQELAAYQKKKAEQEKKSDKPYQPTETEKQLTRKTSGLGAGKKQYALPTSGSIANRFGSVQMGELRWKGIVINSNNGAAVQAIADGRVILADWLQGYGLMVVVDHGAGDMSLYGYNQRLSVQNGQFVKRGQKIAEVGSSGGQGKSSLYFEIRRKGTPVNPLNWVK</sequence>
<comment type="caution">
    <text evidence="4">The sequence shown here is derived from an EMBL/GenBank/DDBJ whole genome shotgun (WGS) entry which is preliminary data.</text>
</comment>
<evidence type="ECO:0000259" key="3">
    <source>
        <dbReference type="Pfam" id="PF01551"/>
    </source>
</evidence>
<name>A0A4R3XWL2_9PAST</name>
<evidence type="ECO:0000256" key="1">
    <source>
        <dbReference type="SAM" id="Coils"/>
    </source>
</evidence>
<evidence type="ECO:0000256" key="2">
    <source>
        <dbReference type="SAM" id="MobiDB-lite"/>
    </source>
</evidence>
<dbReference type="EMBL" id="SMCP01000015">
    <property type="protein sequence ID" value="TCV83357.1"/>
    <property type="molecule type" value="Genomic_DNA"/>
</dbReference>
<dbReference type="FunFam" id="2.70.70.10:FF:000003">
    <property type="entry name" value="Murein hydrolase activator EnvC"/>
    <property type="match status" value="1"/>
</dbReference>
<dbReference type="PANTHER" id="PTHR21666:SF270">
    <property type="entry name" value="MUREIN HYDROLASE ACTIVATOR ENVC"/>
    <property type="match status" value="1"/>
</dbReference>
<gene>
    <name evidence="4" type="ORF">EDC16_11536</name>
</gene>
<feature type="region of interest" description="Disordered" evidence="2">
    <location>
        <begin position="242"/>
        <end position="299"/>
    </location>
</feature>
<dbReference type="NCBIfam" id="NF008644">
    <property type="entry name" value="PRK11637.1"/>
    <property type="match status" value="1"/>
</dbReference>
<dbReference type="PANTHER" id="PTHR21666">
    <property type="entry name" value="PEPTIDASE-RELATED"/>
    <property type="match status" value="1"/>
</dbReference>
<accession>A0A4R3XWL2</accession>
<dbReference type="SUPFAM" id="SSF51261">
    <property type="entry name" value="Duplicated hybrid motif"/>
    <property type="match status" value="1"/>
</dbReference>
<feature type="domain" description="M23ase beta-sheet core" evidence="3">
    <location>
        <begin position="321"/>
        <end position="414"/>
    </location>
</feature>
<feature type="compositionally biased region" description="Basic and acidic residues" evidence="2">
    <location>
        <begin position="264"/>
        <end position="285"/>
    </location>
</feature>
<dbReference type="Gene3D" id="6.10.250.3150">
    <property type="match status" value="1"/>
</dbReference>
<dbReference type="Pfam" id="PF01551">
    <property type="entry name" value="Peptidase_M23"/>
    <property type="match status" value="1"/>
</dbReference>
<dbReference type="InterPro" id="IPR050570">
    <property type="entry name" value="Cell_wall_metabolism_enzyme"/>
</dbReference>
<feature type="coiled-coil region" evidence="1">
    <location>
        <begin position="36"/>
        <end position="130"/>
    </location>
</feature>
<dbReference type="AlphaFoldDB" id="A0A4R3XWL2"/>